<dbReference type="STRING" id="742817.HMPREF9449_01411"/>
<dbReference type="InterPro" id="IPR000600">
    <property type="entry name" value="ROK"/>
</dbReference>
<dbReference type="PROSITE" id="PS01125">
    <property type="entry name" value="ROK"/>
    <property type="match status" value="1"/>
</dbReference>
<sequence length="322" mass="35242">MIMKKQVALGIDIGGTNTTFGFIDREGNYLADGNIETQKHEDINDYLKELYLEIEKVLDPLREEIEMIGIGIGAPNGNYYKGSIEFAPNLRWHDVIPLCDMMKEYYPTLPIYLTNDANAAAIGEMIYGGAKGMKNFIMVTLGTGLGSGFVANGELVYGHDGFAGELGHIIVSPNGRQCGCGRQGCLETYVSATGVKRTAYKMMAKYNYPSELRTIPFNEMTAKIVAEAAEKGDMIAINTFKYTGKMLGEALANAIAITSPEAIFLFGGLAKAGNLLFEPTKDHMEMNLLKIYSNKVKLLPSQLDKNAAIYGAAALVWKELNK</sequence>
<dbReference type="GeneID" id="98068984"/>
<evidence type="ECO:0000313" key="3">
    <source>
        <dbReference type="Proteomes" id="UP000004892"/>
    </source>
</evidence>
<keyword evidence="3" id="KW-1185">Reference proteome</keyword>
<organism evidence="2 3">
    <name type="scientific">Odoribacter laneus YIT 12061</name>
    <dbReference type="NCBI Taxonomy" id="742817"/>
    <lineage>
        <taxon>Bacteria</taxon>
        <taxon>Pseudomonadati</taxon>
        <taxon>Bacteroidota</taxon>
        <taxon>Bacteroidia</taxon>
        <taxon>Bacteroidales</taxon>
        <taxon>Odoribacteraceae</taxon>
        <taxon>Odoribacter</taxon>
    </lineage>
</organism>
<evidence type="ECO:0000256" key="1">
    <source>
        <dbReference type="ARBA" id="ARBA00006479"/>
    </source>
</evidence>
<evidence type="ECO:0000313" key="2">
    <source>
        <dbReference type="EMBL" id="EHP47558.1"/>
    </source>
</evidence>
<protein>
    <submittedName>
        <fullName evidence="2">ROK family protein (Putative glucokinase)</fullName>
    </submittedName>
</protein>
<dbReference type="PATRIC" id="fig|742817.3.peg.1499"/>
<keyword evidence="2" id="KW-0418">Kinase</keyword>
<dbReference type="AlphaFoldDB" id="H1DGM5"/>
<dbReference type="Gene3D" id="3.30.420.40">
    <property type="match status" value="2"/>
</dbReference>
<dbReference type="HOGENOM" id="CLU_036604_0_1_10"/>
<dbReference type="RefSeq" id="WP_009136559.1">
    <property type="nucleotide sequence ID" value="NZ_JH594596.1"/>
</dbReference>
<dbReference type="PANTHER" id="PTHR18964">
    <property type="entry name" value="ROK (REPRESSOR, ORF, KINASE) FAMILY"/>
    <property type="match status" value="1"/>
</dbReference>
<dbReference type="InterPro" id="IPR043129">
    <property type="entry name" value="ATPase_NBD"/>
</dbReference>
<comment type="similarity">
    <text evidence="1">Belongs to the ROK (NagC/XylR) family.</text>
</comment>
<accession>H1DGM5</accession>
<dbReference type="GO" id="GO:0016301">
    <property type="term" value="F:kinase activity"/>
    <property type="evidence" value="ECO:0007669"/>
    <property type="project" value="UniProtKB-KW"/>
</dbReference>
<reference evidence="2 3" key="1">
    <citation type="submission" date="2012-01" db="EMBL/GenBank/DDBJ databases">
        <title>The Genome Sequence of Odoribacter laneus YIT 12061.</title>
        <authorList>
            <consortium name="The Broad Institute Genome Sequencing Platform"/>
            <person name="Earl A."/>
            <person name="Ward D."/>
            <person name="Feldgarden M."/>
            <person name="Gevers D."/>
            <person name="Morotomi M."/>
            <person name="Young S.K."/>
            <person name="Zeng Q."/>
            <person name="Gargeya S."/>
            <person name="Fitzgerald M."/>
            <person name="Haas B."/>
            <person name="Abouelleil A."/>
            <person name="Alvarado L."/>
            <person name="Arachchi H.M."/>
            <person name="Berlin A."/>
            <person name="Chapman S.B."/>
            <person name="Gearin G."/>
            <person name="Goldberg J."/>
            <person name="Griggs A."/>
            <person name="Gujja S."/>
            <person name="Hansen M."/>
            <person name="Heiman D."/>
            <person name="Howarth C."/>
            <person name="Larimer J."/>
            <person name="Lui A."/>
            <person name="MacDonald P.J.P."/>
            <person name="McCowen C."/>
            <person name="Montmayeur A."/>
            <person name="Murphy C."/>
            <person name="Neiman D."/>
            <person name="Pearson M."/>
            <person name="Priest M."/>
            <person name="Roberts A."/>
            <person name="Saif S."/>
            <person name="Shea T."/>
            <person name="Sisk P."/>
            <person name="Stolte C."/>
            <person name="Sykes S."/>
            <person name="Wortman J."/>
            <person name="Nusbaum C."/>
            <person name="Birren B."/>
        </authorList>
    </citation>
    <scope>NUCLEOTIDE SEQUENCE [LARGE SCALE GENOMIC DNA]</scope>
    <source>
        <strain evidence="2 3">YIT 12061</strain>
    </source>
</reference>
<dbReference type="Pfam" id="PF00480">
    <property type="entry name" value="ROK"/>
    <property type="match status" value="1"/>
</dbReference>
<dbReference type="SUPFAM" id="SSF53067">
    <property type="entry name" value="Actin-like ATPase domain"/>
    <property type="match status" value="1"/>
</dbReference>
<comment type="caution">
    <text evidence="2">The sequence shown here is derived from an EMBL/GenBank/DDBJ whole genome shotgun (WGS) entry which is preliminary data.</text>
</comment>
<proteinExistence type="inferred from homology"/>
<dbReference type="InterPro" id="IPR049874">
    <property type="entry name" value="ROK_cs"/>
</dbReference>
<dbReference type="Proteomes" id="UP000004892">
    <property type="component" value="Unassembled WGS sequence"/>
</dbReference>
<name>H1DGM5_9BACT</name>
<dbReference type="PANTHER" id="PTHR18964:SF149">
    <property type="entry name" value="BIFUNCTIONAL UDP-N-ACETYLGLUCOSAMINE 2-EPIMERASE_N-ACETYLMANNOSAMINE KINASE"/>
    <property type="match status" value="1"/>
</dbReference>
<gene>
    <name evidence="2" type="ORF">HMPREF9449_01411</name>
</gene>
<dbReference type="EMBL" id="ADMC01000022">
    <property type="protein sequence ID" value="EHP47558.1"/>
    <property type="molecule type" value="Genomic_DNA"/>
</dbReference>
<keyword evidence="2" id="KW-0808">Transferase</keyword>
<dbReference type="eggNOG" id="COG1940">
    <property type="taxonomic scope" value="Bacteria"/>
</dbReference>